<keyword evidence="5 10" id="KW-0067">ATP-binding</keyword>
<dbReference type="GO" id="GO:0071555">
    <property type="term" value="P:cell wall organization"/>
    <property type="evidence" value="ECO:0007669"/>
    <property type="project" value="UniProtKB-KW"/>
</dbReference>
<dbReference type="InterPro" id="IPR036615">
    <property type="entry name" value="Mur_ligase_C_dom_sf"/>
</dbReference>
<feature type="binding site" evidence="10">
    <location>
        <begin position="107"/>
        <end position="113"/>
    </location>
    <ligand>
        <name>ATP</name>
        <dbReference type="ChEBI" id="CHEBI:30616"/>
    </ligand>
</feature>
<feature type="domain" description="Mur ligase C-terminal" evidence="13">
    <location>
        <begin position="309"/>
        <end position="434"/>
    </location>
</feature>
<evidence type="ECO:0000256" key="1">
    <source>
        <dbReference type="ARBA" id="ARBA00022490"/>
    </source>
</evidence>
<evidence type="ECO:0000313" key="16">
    <source>
        <dbReference type="Proteomes" id="UP000286288"/>
    </source>
</evidence>
<dbReference type="PANTHER" id="PTHR43024:SF1">
    <property type="entry name" value="UDP-N-ACETYLMURAMOYL-TRIPEPTIDE--D-ALANYL-D-ALANINE LIGASE"/>
    <property type="match status" value="1"/>
</dbReference>
<dbReference type="InterPro" id="IPR035911">
    <property type="entry name" value="MurE/MurF_N"/>
</dbReference>
<reference evidence="15 16" key="1">
    <citation type="submission" date="2018-08" db="EMBL/GenBank/DDBJ databases">
        <title>A genome reference for cultivated species of the human gut microbiota.</title>
        <authorList>
            <person name="Zou Y."/>
            <person name="Xue W."/>
            <person name="Luo G."/>
        </authorList>
    </citation>
    <scope>NUCLEOTIDE SEQUENCE [LARGE SCALE GENOMIC DNA]</scope>
    <source>
        <strain evidence="15 16">AF48-16</strain>
    </source>
</reference>
<name>A0A415ETS9_ENTCA</name>
<dbReference type="SUPFAM" id="SSF53623">
    <property type="entry name" value="MurD-like peptide ligases, catalytic domain"/>
    <property type="match status" value="1"/>
</dbReference>
<evidence type="ECO:0000256" key="3">
    <source>
        <dbReference type="ARBA" id="ARBA00022618"/>
    </source>
</evidence>
<dbReference type="InterPro" id="IPR051046">
    <property type="entry name" value="MurCDEF_CellWall_CoF430Synth"/>
</dbReference>
<dbReference type="AlphaFoldDB" id="A0A415ETS9"/>
<sequence length="449" mass="48709">MNFTVKEAAAVFGQQIENETPLASVEFDSRLIKENSLFVPLAGTRDGHEFAQQAKDNGAIATLWSHPTIEPPQDILVIPVTDTVKAFQQLARAYKEKLAPKIIGITGSNGKTTTKDMVEAVMAQKYQTYKTQGNHNNELGVPLTILHAPEDTQVLILEMGMDHAGEIEVLSRLAEPDAAAITLIGEAHIENLGSREGIAKAKMEITAGLKKDGFFMMPADEPLLEPFVPNLTQTIETFGLTEGDLQGDIVEESQDQTIFTVAGTTFTLPVLGGYNVKNALIAIGIGRHFGVADEAIKEGLEHFQLTKNRTQWVTAGNGAAILSDIYNANPTAMGLVLDSFRKLPLAGRRIAVLADMLELGPDSAQMHEQMAAHLDDSFQLVFLYGKEMQALQKRLANTALADKVRYFAIDEKPQLIASLIETLEPSDSLVIKGSNGMGLSEVVDALKGM</sequence>
<dbReference type="GO" id="GO:0005524">
    <property type="term" value="F:ATP binding"/>
    <property type="evidence" value="ECO:0007669"/>
    <property type="project" value="UniProtKB-UniRule"/>
</dbReference>
<dbReference type="Gene3D" id="3.40.1190.10">
    <property type="entry name" value="Mur-like, catalytic domain"/>
    <property type="match status" value="1"/>
</dbReference>
<keyword evidence="3 10" id="KW-0132">Cell division</keyword>
<dbReference type="GO" id="GO:0008360">
    <property type="term" value="P:regulation of cell shape"/>
    <property type="evidence" value="ECO:0007669"/>
    <property type="project" value="UniProtKB-KW"/>
</dbReference>
<dbReference type="Pfam" id="PF08245">
    <property type="entry name" value="Mur_ligase_M"/>
    <property type="match status" value="1"/>
</dbReference>
<keyword evidence="8 10" id="KW-0131">Cell cycle</keyword>
<proteinExistence type="inferred from homology"/>
<protein>
    <recommendedName>
        <fullName evidence="10 11">UDP-N-acetylmuramoyl-tripeptide--D-alanyl-D-alanine ligase</fullName>
        <ecNumber evidence="10 11">6.3.2.10</ecNumber>
    </recommendedName>
    <alternativeName>
        <fullName evidence="10">D-alanyl-D-alanine-adding enzyme</fullName>
    </alternativeName>
</protein>
<accession>A0A415ETS9</accession>
<dbReference type="Gene3D" id="3.90.190.20">
    <property type="entry name" value="Mur ligase, C-terminal domain"/>
    <property type="match status" value="1"/>
</dbReference>
<dbReference type="Pfam" id="PF02875">
    <property type="entry name" value="Mur_ligase_C"/>
    <property type="match status" value="1"/>
</dbReference>
<dbReference type="NCBIfam" id="TIGR01143">
    <property type="entry name" value="murF"/>
    <property type="match status" value="1"/>
</dbReference>
<dbReference type="GO" id="GO:0051301">
    <property type="term" value="P:cell division"/>
    <property type="evidence" value="ECO:0007669"/>
    <property type="project" value="UniProtKB-KW"/>
</dbReference>
<organism evidence="15 16">
    <name type="scientific">Enterococcus casseliflavus</name>
    <name type="common">Enterococcus flavescens</name>
    <dbReference type="NCBI Taxonomy" id="37734"/>
    <lineage>
        <taxon>Bacteria</taxon>
        <taxon>Bacillati</taxon>
        <taxon>Bacillota</taxon>
        <taxon>Bacilli</taxon>
        <taxon>Lactobacillales</taxon>
        <taxon>Enterococcaceae</taxon>
        <taxon>Enterococcus</taxon>
    </lineage>
</organism>
<dbReference type="GO" id="GO:0009252">
    <property type="term" value="P:peptidoglycan biosynthetic process"/>
    <property type="evidence" value="ECO:0007669"/>
    <property type="project" value="UniProtKB-UniRule"/>
</dbReference>
<dbReference type="InterPro" id="IPR013221">
    <property type="entry name" value="Mur_ligase_cen"/>
</dbReference>
<dbReference type="UniPathway" id="UPA00219"/>
<dbReference type="GO" id="GO:0005737">
    <property type="term" value="C:cytoplasm"/>
    <property type="evidence" value="ECO:0007669"/>
    <property type="project" value="UniProtKB-SubCell"/>
</dbReference>
<dbReference type="SUPFAM" id="SSF63418">
    <property type="entry name" value="MurE/MurF N-terminal domain"/>
    <property type="match status" value="1"/>
</dbReference>
<dbReference type="Pfam" id="PF01225">
    <property type="entry name" value="Mur_ligase"/>
    <property type="match status" value="1"/>
</dbReference>
<dbReference type="SUPFAM" id="SSF53244">
    <property type="entry name" value="MurD-like peptide ligases, peptide-binding domain"/>
    <property type="match status" value="1"/>
</dbReference>
<dbReference type="Gene3D" id="3.40.1390.10">
    <property type="entry name" value="MurE/MurF, N-terminal domain"/>
    <property type="match status" value="1"/>
</dbReference>
<dbReference type="InterPro" id="IPR036565">
    <property type="entry name" value="Mur-like_cat_sf"/>
</dbReference>
<dbReference type="EC" id="6.3.2.10" evidence="10 11"/>
<evidence type="ECO:0000256" key="4">
    <source>
        <dbReference type="ARBA" id="ARBA00022741"/>
    </source>
</evidence>
<gene>
    <name evidence="10" type="primary">murF</name>
    <name evidence="15" type="ORF">DW084_07430</name>
</gene>
<dbReference type="InterPro" id="IPR000713">
    <property type="entry name" value="Mur_ligase_N"/>
</dbReference>
<evidence type="ECO:0000256" key="2">
    <source>
        <dbReference type="ARBA" id="ARBA00022598"/>
    </source>
</evidence>
<evidence type="ECO:0000256" key="9">
    <source>
        <dbReference type="ARBA" id="ARBA00023316"/>
    </source>
</evidence>
<dbReference type="GO" id="GO:0047480">
    <property type="term" value="F:UDP-N-acetylmuramoyl-tripeptide-D-alanyl-D-alanine ligase activity"/>
    <property type="evidence" value="ECO:0007669"/>
    <property type="project" value="UniProtKB-UniRule"/>
</dbReference>
<keyword evidence="7 10" id="KW-0573">Peptidoglycan synthesis</keyword>
<evidence type="ECO:0000256" key="10">
    <source>
        <dbReference type="HAMAP-Rule" id="MF_02019"/>
    </source>
</evidence>
<keyword evidence="2 10" id="KW-0436">Ligase</keyword>
<evidence type="ECO:0000256" key="7">
    <source>
        <dbReference type="ARBA" id="ARBA00022984"/>
    </source>
</evidence>
<dbReference type="InterPro" id="IPR004101">
    <property type="entry name" value="Mur_ligase_C"/>
</dbReference>
<dbReference type="InterPro" id="IPR005863">
    <property type="entry name" value="UDP-N-AcMur_synth"/>
</dbReference>
<evidence type="ECO:0000259" key="14">
    <source>
        <dbReference type="Pfam" id="PF08245"/>
    </source>
</evidence>
<evidence type="ECO:0000256" key="8">
    <source>
        <dbReference type="ARBA" id="ARBA00023306"/>
    </source>
</evidence>
<comment type="caution">
    <text evidence="15">The sequence shown here is derived from an EMBL/GenBank/DDBJ whole genome shotgun (WGS) entry which is preliminary data.</text>
</comment>
<evidence type="ECO:0000256" key="6">
    <source>
        <dbReference type="ARBA" id="ARBA00022960"/>
    </source>
</evidence>
<feature type="domain" description="Mur ligase N-terminal catalytic" evidence="12">
    <location>
        <begin position="24"/>
        <end position="94"/>
    </location>
</feature>
<comment type="pathway">
    <text evidence="10 11">Cell wall biogenesis; peptidoglycan biosynthesis.</text>
</comment>
<dbReference type="GO" id="GO:0008766">
    <property type="term" value="F:UDP-N-acetylmuramoylalanyl-D-glutamyl-2,6-diaminopimelate-D-alanyl-D-alanine ligase activity"/>
    <property type="evidence" value="ECO:0007669"/>
    <property type="project" value="RHEA"/>
</dbReference>
<dbReference type="PANTHER" id="PTHR43024">
    <property type="entry name" value="UDP-N-ACETYLMURAMOYL-TRIPEPTIDE--D-ALANYL-D-ALANINE LIGASE"/>
    <property type="match status" value="1"/>
</dbReference>
<keyword evidence="9 10" id="KW-0961">Cell wall biogenesis/degradation</keyword>
<keyword evidence="6 10" id="KW-0133">Cell shape</keyword>
<feature type="domain" description="Mur ligase central" evidence="14">
    <location>
        <begin position="105"/>
        <end position="285"/>
    </location>
</feature>
<comment type="function">
    <text evidence="10 11">Involved in cell wall formation. Catalyzes the final step in the synthesis of UDP-N-acetylmuramoyl-pentapeptide, the precursor of murein.</text>
</comment>
<keyword evidence="4 10" id="KW-0547">Nucleotide-binding</keyword>
<dbReference type="HAMAP" id="MF_02019">
    <property type="entry name" value="MurF"/>
    <property type="match status" value="1"/>
</dbReference>
<comment type="catalytic activity">
    <reaction evidence="10">
        <text>UDP-N-acetyl-alpha-D-muramoyl-L-alanyl-gamma-D-glutamyl-L-lysine + D-alanyl-D-alanine + ATP = UDP-N-acetyl-alpha-D-muramoyl-L-alanyl-gamma-D-glutamyl-L-lysyl-D-alanyl-D-alanine + ADP + phosphate + H(+)</text>
        <dbReference type="Rhea" id="RHEA:16085"/>
        <dbReference type="ChEBI" id="CHEBI:15378"/>
        <dbReference type="ChEBI" id="CHEBI:30616"/>
        <dbReference type="ChEBI" id="CHEBI:43474"/>
        <dbReference type="ChEBI" id="CHEBI:57822"/>
        <dbReference type="ChEBI" id="CHEBI:70758"/>
        <dbReference type="ChEBI" id="CHEBI:83903"/>
        <dbReference type="ChEBI" id="CHEBI:456216"/>
        <dbReference type="EC" id="6.3.2.10"/>
    </reaction>
</comment>
<comment type="subcellular location">
    <subcellularLocation>
        <location evidence="10 11">Cytoplasm</location>
    </subcellularLocation>
</comment>
<evidence type="ECO:0000259" key="12">
    <source>
        <dbReference type="Pfam" id="PF01225"/>
    </source>
</evidence>
<evidence type="ECO:0000256" key="5">
    <source>
        <dbReference type="ARBA" id="ARBA00022840"/>
    </source>
</evidence>
<comment type="catalytic activity">
    <reaction evidence="11">
        <text>D-alanyl-D-alanine + UDP-N-acetyl-alpha-D-muramoyl-L-alanyl-gamma-D-glutamyl-meso-2,6-diaminopimelate + ATP = UDP-N-acetyl-alpha-D-muramoyl-L-alanyl-gamma-D-glutamyl-meso-2,6-diaminopimeloyl-D-alanyl-D-alanine + ADP + phosphate + H(+)</text>
        <dbReference type="Rhea" id="RHEA:28374"/>
        <dbReference type="ChEBI" id="CHEBI:15378"/>
        <dbReference type="ChEBI" id="CHEBI:30616"/>
        <dbReference type="ChEBI" id="CHEBI:43474"/>
        <dbReference type="ChEBI" id="CHEBI:57822"/>
        <dbReference type="ChEBI" id="CHEBI:61386"/>
        <dbReference type="ChEBI" id="CHEBI:83905"/>
        <dbReference type="ChEBI" id="CHEBI:456216"/>
        <dbReference type="EC" id="6.3.2.10"/>
    </reaction>
</comment>
<evidence type="ECO:0000256" key="11">
    <source>
        <dbReference type="RuleBase" id="RU004136"/>
    </source>
</evidence>
<keyword evidence="1 10" id="KW-0963">Cytoplasm</keyword>
<evidence type="ECO:0000313" key="15">
    <source>
        <dbReference type="EMBL" id="RHK06686.1"/>
    </source>
</evidence>
<evidence type="ECO:0000259" key="13">
    <source>
        <dbReference type="Pfam" id="PF02875"/>
    </source>
</evidence>
<comment type="similarity">
    <text evidence="10">Belongs to the MurCDEF family. MurF subfamily.</text>
</comment>
<dbReference type="Proteomes" id="UP000286288">
    <property type="component" value="Unassembled WGS sequence"/>
</dbReference>
<dbReference type="EMBL" id="QRMZ01000008">
    <property type="protein sequence ID" value="RHK06686.1"/>
    <property type="molecule type" value="Genomic_DNA"/>
</dbReference>